<proteinExistence type="predicted"/>
<evidence type="ECO:0000313" key="5">
    <source>
        <dbReference type="Proteomes" id="UP000218334"/>
    </source>
</evidence>
<dbReference type="Proteomes" id="UP000218334">
    <property type="component" value="Unassembled WGS sequence"/>
</dbReference>
<dbReference type="CDD" id="cd12087">
    <property type="entry name" value="TM_EGFR-like"/>
    <property type="match status" value="1"/>
</dbReference>
<accession>A0A2H3AP56</accession>
<keyword evidence="2" id="KW-0812">Transmembrane</keyword>
<keyword evidence="2" id="KW-1133">Transmembrane helix</keyword>
<feature type="transmembrane region" description="Helical" evidence="2">
    <location>
        <begin position="234"/>
        <end position="256"/>
    </location>
</feature>
<evidence type="ECO:0000256" key="2">
    <source>
        <dbReference type="SAM" id="Phobius"/>
    </source>
</evidence>
<feature type="region of interest" description="Disordered" evidence="1">
    <location>
        <begin position="265"/>
        <end position="285"/>
    </location>
</feature>
<gene>
    <name evidence="4" type="ORF">ARMSODRAFT_118026</name>
</gene>
<dbReference type="AlphaFoldDB" id="A0A2H3AP56"/>
<evidence type="ECO:0008006" key="6">
    <source>
        <dbReference type="Google" id="ProtNLM"/>
    </source>
</evidence>
<feature type="region of interest" description="Disordered" evidence="1">
    <location>
        <begin position="301"/>
        <end position="323"/>
    </location>
</feature>
<sequence length="323" mass="34882">MSIMYLHTLLLLPMVVAAQLIGQLINHTIDDTLGDELTGFQVSYSPAGQHSNGTILVWKNASQCSDCAVVPDRSLAMNDTWTGATYDPSMGNITAQLLFHGSAIYVYLILSNYPKSTGVVSDVICDFRMDGEVVGSYSHDTDGTYQFEYNILAYRNASLSDEDHTLVMETTGTEPSYLIFDYAVYTNTQASTLIPSSTTQLSATSSNPVSLSSSAASSISSTSSPSSSSLAKTFGGAIAVGILVLIILAASVVFYLRRLRRRQSTPATPEVAPHPHNFFQPFGQTSRQPTAVGLYDAESSKETLTSQIPAPASWGQRREVYEP</sequence>
<evidence type="ECO:0000313" key="4">
    <source>
        <dbReference type="EMBL" id="PBK58544.1"/>
    </source>
</evidence>
<keyword evidence="2" id="KW-0472">Membrane</keyword>
<protein>
    <recommendedName>
        <fullName evidence="6">Mid2 domain-containing protein</fullName>
    </recommendedName>
</protein>
<evidence type="ECO:0000256" key="3">
    <source>
        <dbReference type="SAM" id="SignalP"/>
    </source>
</evidence>
<feature type="chain" id="PRO_5013857165" description="Mid2 domain-containing protein" evidence="3">
    <location>
        <begin position="19"/>
        <end position="323"/>
    </location>
</feature>
<dbReference type="Gene3D" id="2.60.120.260">
    <property type="entry name" value="Galactose-binding domain-like"/>
    <property type="match status" value="1"/>
</dbReference>
<feature type="signal peptide" evidence="3">
    <location>
        <begin position="1"/>
        <end position="18"/>
    </location>
</feature>
<dbReference type="STRING" id="1076256.A0A2H3AP56"/>
<reference evidence="5" key="1">
    <citation type="journal article" date="2017" name="Nat. Ecol. Evol.">
        <title>Genome expansion and lineage-specific genetic innovations in the forest pathogenic fungi Armillaria.</title>
        <authorList>
            <person name="Sipos G."/>
            <person name="Prasanna A.N."/>
            <person name="Walter M.C."/>
            <person name="O'Connor E."/>
            <person name="Balint B."/>
            <person name="Krizsan K."/>
            <person name="Kiss B."/>
            <person name="Hess J."/>
            <person name="Varga T."/>
            <person name="Slot J."/>
            <person name="Riley R."/>
            <person name="Boka B."/>
            <person name="Rigling D."/>
            <person name="Barry K."/>
            <person name="Lee J."/>
            <person name="Mihaltcheva S."/>
            <person name="LaButti K."/>
            <person name="Lipzen A."/>
            <person name="Waldron R."/>
            <person name="Moloney N.M."/>
            <person name="Sperisen C."/>
            <person name="Kredics L."/>
            <person name="Vagvoelgyi C."/>
            <person name="Patrignani A."/>
            <person name="Fitzpatrick D."/>
            <person name="Nagy I."/>
            <person name="Doyle S."/>
            <person name="Anderson J.B."/>
            <person name="Grigoriev I.V."/>
            <person name="Gueldener U."/>
            <person name="Muensterkoetter M."/>
            <person name="Nagy L.G."/>
        </authorList>
    </citation>
    <scope>NUCLEOTIDE SEQUENCE [LARGE SCALE GENOMIC DNA]</scope>
    <source>
        <strain evidence="5">28-4</strain>
    </source>
</reference>
<keyword evidence="5" id="KW-1185">Reference proteome</keyword>
<dbReference type="EMBL" id="KZ293537">
    <property type="protein sequence ID" value="PBK58544.1"/>
    <property type="molecule type" value="Genomic_DNA"/>
</dbReference>
<name>A0A2H3AP56_9AGAR</name>
<organism evidence="4 5">
    <name type="scientific">Armillaria solidipes</name>
    <dbReference type="NCBI Taxonomy" id="1076256"/>
    <lineage>
        <taxon>Eukaryota</taxon>
        <taxon>Fungi</taxon>
        <taxon>Dikarya</taxon>
        <taxon>Basidiomycota</taxon>
        <taxon>Agaricomycotina</taxon>
        <taxon>Agaricomycetes</taxon>
        <taxon>Agaricomycetidae</taxon>
        <taxon>Agaricales</taxon>
        <taxon>Marasmiineae</taxon>
        <taxon>Physalacriaceae</taxon>
        <taxon>Armillaria</taxon>
    </lineage>
</organism>
<keyword evidence="3" id="KW-0732">Signal</keyword>
<evidence type="ECO:0000256" key="1">
    <source>
        <dbReference type="SAM" id="MobiDB-lite"/>
    </source>
</evidence>